<comment type="caution">
    <text evidence="1">The sequence shown here is derived from an EMBL/GenBank/DDBJ whole genome shotgun (WGS) entry which is preliminary data.</text>
</comment>
<accession>A0AA40CB42</accession>
<evidence type="ECO:0000313" key="1">
    <source>
        <dbReference type="EMBL" id="KAK0631084.1"/>
    </source>
</evidence>
<keyword evidence="2" id="KW-1185">Reference proteome</keyword>
<proteinExistence type="predicted"/>
<name>A0AA40CB42_9PEZI</name>
<dbReference type="EMBL" id="JAULSR010000002">
    <property type="protein sequence ID" value="KAK0631084.1"/>
    <property type="molecule type" value="Genomic_DNA"/>
</dbReference>
<gene>
    <name evidence="1" type="ORF">B0T17DRAFT_239863</name>
</gene>
<organism evidence="1 2">
    <name type="scientific">Bombardia bombarda</name>
    <dbReference type="NCBI Taxonomy" id="252184"/>
    <lineage>
        <taxon>Eukaryota</taxon>
        <taxon>Fungi</taxon>
        <taxon>Dikarya</taxon>
        <taxon>Ascomycota</taxon>
        <taxon>Pezizomycotina</taxon>
        <taxon>Sordariomycetes</taxon>
        <taxon>Sordariomycetidae</taxon>
        <taxon>Sordariales</taxon>
        <taxon>Lasiosphaeriaceae</taxon>
        <taxon>Bombardia</taxon>
    </lineage>
</organism>
<sequence>MSLPTAPMIDGDVGGDVRSNAVQAPGAATNGVPDVNHTAHTHDPTVSFEEYMYYAEITRKEEADANSTLRRLQGVAAPLTMLTTRSSPASSRTSGSRQAGLCALLDGAMGFCTDGLWPRRRLVHGLWRHVVLLRMDHVARLHGPRL</sequence>
<reference evidence="1" key="1">
    <citation type="submission" date="2023-06" db="EMBL/GenBank/DDBJ databases">
        <title>Genome-scale phylogeny and comparative genomics of the fungal order Sordariales.</title>
        <authorList>
            <consortium name="Lawrence Berkeley National Laboratory"/>
            <person name="Hensen N."/>
            <person name="Bonometti L."/>
            <person name="Westerberg I."/>
            <person name="Brannstrom I.O."/>
            <person name="Guillou S."/>
            <person name="Cros-Aarteil S."/>
            <person name="Calhoun S."/>
            <person name="Haridas S."/>
            <person name="Kuo A."/>
            <person name="Mondo S."/>
            <person name="Pangilinan J."/>
            <person name="Riley R."/>
            <person name="LaButti K."/>
            <person name="Andreopoulos B."/>
            <person name="Lipzen A."/>
            <person name="Chen C."/>
            <person name="Yanf M."/>
            <person name="Daum C."/>
            <person name="Ng V."/>
            <person name="Clum A."/>
            <person name="Steindorff A."/>
            <person name="Ohm R."/>
            <person name="Martin F."/>
            <person name="Silar P."/>
            <person name="Natvig D."/>
            <person name="Lalanne C."/>
            <person name="Gautier V."/>
            <person name="Ament-velasquez S.L."/>
            <person name="Kruys A."/>
            <person name="Hutchinson M.I."/>
            <person name="Powell A.J."/>
            <person name="Barry K."/>
            <person name="Miller A.N."/>
            <person name="Grigoriev I.V."/>
            <person name="Debuchy R."/>
            <person name="Gladieux P."/>
            <person name="Thoren M.H."/>
            <person name="Johannesson H."/>
        </authorList>
    </citation>
    <scope>NUCLEOTIDE SEQUENCE</scope>
    <source>
        <strain evidence="1">SMH3391-2</strain>
    </source>
</reference>
<dbReference type="Proteomes" id="UP001174934">
    <property type="component" value="Unassembled WGS sequence"/>
</dbReference>
<protein>
    <submittedName>
        <fullName evidence="1">Uncharacterized protein</fullName>
    </submittedName>
</protein>
<evidence type="ECO:0000313" key="2">
    <source>
        <dbReference type="Proteomes" id="UP001174934"/>
    </source>
</evidence>
<dbReference type="AlphaFoldDB" id="A0AA40CB42"/>